<dbReference type="EMBL" id="FNYK01000057">
    <property type="protein sequence ID" value="SEJ10919.1"/>
    <property type="molecule type" value="Genomic_DNA"/>
</dbReference>
<dbReference type="PANTHER" id="PTHR33392">
    <property type="entry name" value="POLYISOPRENYL-TEICHOIC ACID--PEPTIDOGLYCAN TEICHOIC ACID TRANSFERASE TAGU"/>
    <property type="match status" value="1"/>
</dbReference>
<keyword evidence="2" id="KW-0812">Transmembrane</keyword>
<dbReference type="SUPFAM" id="SSF53850">
    <property type="entry name" value="Periplasmic binding protein-like II"/>
    <property type="match status" value="1"/>
</dbReference>
<proteinExistence type="inferred from homology"/>
<accession>A0A1H6W1W0</accession>
<dbReference type="Pfam" id="PF03816">
    <property type="entry name" value="LytR_cpsA_psr"/>
    <property type="match status" value="1"/>
</dbReference>
<dbReference type="STRING" id="322505.SAMN04487836_10649"/>
<feature type="transmembrane region" description="Helical" evidence="2">
    <location>
        <begin position="70"/>
        <end position="94"/>
    </location>
</feature>
<evidence type="ECO:0000259" key="3">
    <source>
        <dbReference type="Pfam" id="PF03816"/>
    </source>
</evidence>
<feature type="domain" description="Cell envelope-related transcriptional attenuator" evidence="3">
    <location>
        <begin position="247"/>
        <end position="390"/>
    </location>
</feature>
<dbReference type="RefSeq" id="WP_083381649.1">
    <property type="nucleotide sequence ID" value="NZ_FNYK01000057.1"/>
</dbReference>
<feature type="transmembrane region" description="Helical" evidence="2">
    <location>
        <begin position="39"/>
        <end position="58"/>
    </location>
</feature>
<dbReference type="AlphaFoldDB" id="A0A1H6W1W0"/>
<name>A0A1H6W1W0_9FIRM</name>
<dbReference type="NCBIfam" id="TIGR00350">
    <property type="entry name" value="lytR_cpsA_psr"/>
    <property type="match status" value="1"/>
</dbReference>
<keyword evidence="2" id="KW-1133">Transmembrane helix</keyword>
<protein>
    <submittedName>
        <fullName evidence="4">Transcriptional attenuator, LytR family</fullName>
    </submittedName>
</protein>
<dbReference type="Gene3D" id="3.40.190.10">
    <property type="entry name" value="Periplasmic binding protein-like II"/>
    <property type="match status" value="1"/>
</dbReference>
<keyword evidence="2" id="KW-0472">Membrane</keyword>
<dbReference type="PANTHER" id="PTHR33392:SF6">
    <property type="entry name" value="POLYISOPRENYL-TEICHOIC ACID--PEPTIDOGLYCAN TEICHOIC ACID TRANSFERASE TAGU"/>
    <property type="match status" value="1"/>
</dbReference>
<dbReference type="InterPro" id="IPR050922">
    <property type="entry name" value="LytR/CpsA/Psr_CW_biosynth"/>
</dbReference>
<evidence type="ECO:0000313" key="5">
    <source>
        <dbReference type="Proteomes" id="UP000183028"/>
    </source>
</evidence>
<evidence type="ECO:0000313" key="4">
    <source>
        <dbReference type="EMBL" id="SEJ10919.1"/>
    </source>
</evidence>
<organism evidence="4 5">
    <name type="scientific">Sharpea azabuensis</name>
    <dbReference type="NCBI Taxonomy" id="322505"/>
    <lineage>
        <taxon>Bacteria</taxon>
        <taxon>Bacillati</taxon>
        <taxon>Bacillota</taxon>
        <taxon>Erysipelotrichia</taxon>
        <taxon>Erysipelotrichales</taxon>
        <taxon>Coprobacillaceae</taxon>
        <taxon>Sharpea</taxon>
    </lineage>
</organism>
<dbReference type="Proteomes" id="UP000183028">
    <property type="component" value="Unassembled WGS sequence"/>
</dbReference>
<sequence length="482" mass="54798">MRKLGKMITSWQFILSLQALVSILLMILAMKTGFLLVKFEVLLAIILVILLFLMYLFVRPGKIVHYRTQIRPLIGKAVSIILTIILAIASFYIYKGDSTLRKLGYNNTQTYTFSLIVKKDSQYNKVNDLNNKKIGLNPNVDESENFNKAIDKLKSLITYDDELYTNDESLVNDLYNHKIAGMLFNEAHRPIIKESKPNFDKETKVIWQIKVTTEIEDTNKDINVTQDSFNMYISGIDTAGNIDNVSRSDVNMIVTVNPVTKNILLTSIPRDYYVTLADANAQDKLTHSGLTGVDNTMKTVENLLNVKMHFYARVNFSSLVKVVDALGGIDVKSDRDLKAWTGKDIKEGWNHMDGETALAYARCRHAYQDGDSHRVRNQQDVLMAIITKMISPALLTNYTNVLKAVEESYQSNFKSEQIADLVKMQMENSKAWRFTSYVMTGTGKVMKGGYYMPQTSLYYLIPDNTSVQEASHKINQIMEGME</sequence>
<dbReference type="InterPro" id="IPR004474">
    <property type="entry name" value="LytR_CpsA_psr"/>
</dbReference>
<keyword evidence="5" id="KW-1185">Reference proteome</keyword>
<reference evidence="5" key="1">
    <citation type="submission" date="2016-10" db="EMBL/GenBank/DDBJ databases">
        <authorList>
            <person name="Varghese N."/>
            <person name="Submissions S."/>
        </authorList>
    </citation>
    <scope>NUCLEOTIDE SEQUENCE [LARGE SCALE GENOMIC DNA]</scope>
    <source>
        <strain evidence="5">DSM 20406</strain>
    </source>
</reference>
<evidence type="ECO:0000256" key="1">
    <source>
        <dbReference type="ARBA" id="ARBA00006068"/>
    </source>
</evidence>
<evidence type="ECO:0000256" key="2">
    <source>
        <dbReference type="SAM" id="Phobius"/>
    </source>
</evidence>
<gene>
    <name evidence="4" type="ORF">SAMN04487834_105714</name>
</gene>
<dbReference type="Gene3D" id="3.40.630.190">
    <property type="entry name" value="LCP protein"/>
    <property type="match status" value="1"/>
</dbReference>
<dbReference type="OrthoDB" id="27330at2"/>
<comment type="similarity">
    <text evidence="1">Belongs to the LytR/CpsA/Psr (LCP) family.</text>
</comment>